<dbReference type="Pfam" id="PF13962">
    <property type="entry name" value="PGG"/>
    <property type="match status" value="1"/>
</dbReference>
<name>A0A0E0GYM8_ORYNI</name>
<evidence type="ECO:0000256" key="1">
    <source>
        <dbReference type="ARBA" id="ARBA00004141"/>
    </source>
</evidence>
<dbReference type="PROSITE" id="PS50297">
    <property type="entry name" value="ANK_REP_REGION"/>
    <property type="match status" value="2"/>
</dbReference>
<dbReference type="Pfam" id="PF12796">
    <property type="entry name" value="Ank_2"/>
    <property type="match status" value="1"/>
</dbReference>
<proteinExistence type="predicted"/>
<dbReference type="SUPFAM" id="SSF48403">
    <property type="entry name" value="Ankyrin repeat"/>
    <property type="match status" value="1"/>
</dbReference>
<dbReference type="AlphaFoldDB" id="A0A0E0GYM8"/>
<evidence type="ECO:0000256" key="7">
    <source>
        <dbReference type="PROSITE-ProRule" id="PRU00023"/>
    </source>
</evidence>
<dbReference type="PANTHER" id="PTHR24186">
    <property type="entry name" value="PROTEIN PHOSPHATASE 1 REGULATORY SUBUNIT"/>
    <property type="match status" value="1"/>
</dbReference>
<evidence type="ECO:0000256" key="4">
    <source>
        <dbReference type="ARBA" id="ARBA00022989"/>
    </source>
</evidence>
<organism evidence="10">
    <name type="scientific">Oryza nivara</name>
    <name type="common">Indian wild rice</name>
    <name type="synonym">Oryza sativa f. spontanea</name>
    <dbReference type="NCBI Taxonomy" id="4536"/>
    <lineage>
        <taxon>Eukaryota</taxon>
        <taxon>Viridiplantae</taxon>
        <taxon>Streptophyta</taxon>
        <taxon>Embryophyta</taxon>
        <taxon>Tracheophyta</taxon>
        <taxon>Spermatophyta</taxon>
        <taxon>Magnoliopsida</taxon>
        <taxon>Liliopsida</taxon>
        <taxon>Poales</taxon>
        <taxon>Poaceae</taxon>
        <taxon>BOP clade</taxon>
        <taxon>Oryzoideae</taxon>
        <taxon>Oryzeae</taxon>
        <taxon>Oryzinae</taxon>
        <taxon>Oryza</taxon>
    </lineage>
</organism>
<feature type="transmembrane region" description="Helical" evidence="8">
    <location>
        <begin position="598"/>
        <end position="622"/>
    </location>
</feature>
<dbReference type="PROSITE" id="PS50088">
    <property type="entry name" value="ANK_REPEAT"/>
    <property type="match status" value="2"/>
</dbReference>
<feature type="transmembrane region" description="Helical" evidence="8">
    <location>
        <begin position="570"/>
        <end position="592"/>
    </location>
</feature>
<dbReference type="SMART" id="SM00248">
    <property type="entry name" value="ANK"/>
    <property type="match status" value="8"/>
</dbReference>
<dbReference type="eggNOG" id="KOG0504">
    <property type="taxonomic scope" value="Eukaryota"/>
</dbReference>
<dbReference type="InterPro" id="IPR036770">
    <property type="entry name" value="Ankyrin_rpt-contain_sf"/>
</dbReference>
<dbReference type="Gene3D" id="1.25.40.20">
    <property type="entry name" value="Ankyrin repeat-containing domain"/>
    <property type="match status" value="1"/>
</dbReference>
<dbReference type="Proteomes" id="UP000006591">
    <property type="component" value="Chromosome 4"/>
</dbReference>
<feature type="repeat" description="ANK" evidence="7">
    <location>
        <begin position="135"/>
        <end position="167"/>
    </location>
</feature>
<dbReference type="OMA" id="LQCATAM"/>
<dbReference type="STRING" id="4536.A0A0E0GYM8"/>
<feature type="transmembrane region" description="Helical" evidence="8">
    <location>
        <begin position="485"/>
        <end position="505"/>
    </location>
</feature>
<protein>
    <recommendedName>
        <fullName evidence="9">PGG domain-containing protein</fullName>
    </recommendedName>
</protein>
<reference evidence="10" key="2">
    <citation type="submission" date="2018-04" db="EMBL/GenBank/DDBJ databases">
        <title>OnivRS2 (Oryza nivara Reference Sequence Version 2).</title>
        <authorList>
            <person name="Zhang J."/>
            <person name="Kudrna D."/>
            <person name="Lee S."/>
            <person name="Talag J."/>
            <person name="Rajasekar S."/>
            <person name="Welchert J."/>
            <person name="Hsing Y.-I."/>
            <person name="Wing R.A."/>
        </authorList>
    </citation>
    <scope>NUCLEOTIDE SEQUENCE [LARGE SCALE GENOMIC DNA]</scope>
    <source>
        <strain evidence="10">SL10</strain>
    </source>
</reference>
<comment type="subcellular location">
    <subcellularLocation>
        <location evidence="1">Membrane</location>
        <topology evidence="1">Multi-pass membrane protein</topology>
    </subcellularLocation>
</comment>
<keyword evidence="4 8" id="KW-1133">Transmembrane helix</keyword>
<evidence type="ECO:0000259" key="9">
    <source>
        <dbReference type="Pfam" id="PF13962"/>
    </source>
</evidence>
<feature type="transmembrane region" description="Helical" evidence="8">
    <location>
        <begin position="525"/>
        <end position="550"/>
    </location>
</feature>
<dbReference type="InterPro" id="IPR002110">
    <property type="entry name" value="Ankyrin_rpt"/>
</dbReference>
<feature type="transmembrane region" description="Helical" evidence="8">
    <location>
        <begin position="643"/>
        <end position="664"/>
    </location>
</feature>
<evidence type="ECO:0000256" key="5">
    <source>
        <dbReference type="ARBA" id="ARBA00023043"/>
    </source>
</evidence>
<evidence type="ECO:0000256" key="3">
    <source>
        <dbReference type="ARBA" id="ARBA00022737"/>
    </source>
</evidence>
<reference evidence="10" key="1">
    <citation type="submission" date="2015-04" db="UniProtKB">
        <authorList>
            <consortium name="EnsemblPlants"/>
        </authorList>
    </citation>
    <scope>IDENTIFICATION</scope>
    <source>
        <strain evidence="10">SL10</strain>
    </source>
</reference>
<keyword evidence="11" id="KW-1185">Reference proteome</keyword>
<dbReference type="EnsemblPlants" id="ONIVA04G04860.2">
    <property type="protein sequence ID" value="ONIVA04G04860.2"/>
    <property type="gene ID" value="ONIVA04G04860"/>
</dbReference>
<evidence type="ECO:0000313" key="10">
    <source>
        <dbReference type="EnsemblPlants" id="ONIVA04G04860.2"/>
    </source>
</evidence>
<keyword evidence="5 7" id="KW-0040">ANK repeat</keyword>
<feature type="domain" description="PGG" evidence="9">
    <location>
        <begin position="477"/>
        <end position="590"/>
    </location>
</feature>
<dbReference type="Pfam" id="PF13637">
    <property type="entry name" value="Ank_4"/>
    <property type="match status" value="1"/>
</dbReference>
<feature type="repeat" description="ANK" evidence="7">
    <location>
        <begin position="341"/>
        <end position="364"/>
    </location>
</feature>
<evidence type="ECO:0000256" key="8">
    <source>
        <dbReference type="SAM" id="Phobius"/>
    </source>
</evidence>
<evidence type="ECO:0000256" key="2">
    <source>
        <dbReference type="ARBA" id="ARBA00022692"/>
    </source>
</evidence>
<dbReference type="GO" id="GO:0005886">
    <property type="term" value="C:plasma membrane"/>
    <property type="evidence" value="ECO:0007669"/>
    <property type="project" value="TreeGrafter"/>
</dbReference>
<keyword evidence="3" id="KW-0677">Repeat</keyword>
<dbReference type="HOGENOM" id="CLU_000134_36_5_1"/>
<keyword evidence="6 8" id="KW-0472">Membrane</keyword>
<accession>A0A0E0GYM8</accession>
<dbReference type="PANTHER" id="PTHR24186:SF50">
    <property type="entry name" value="ANKYRIN REPEAT-CONTAINING PROTEIN ITN1-LIKE ISOFORM X1"/>
    <property type="match status" value="1"/>
</dbReference>
<keyword evidence="2 8" id="KW-0812">Transmembrane</keyword>
<dbReference type="Gramene" id="ONIVA04G04860.2">
    <property type="protein sequence ID" value="ONIVA04G04860.2"/>
    <property type="gene ID" value="ONIVA04G04860"/>
</dbReference>
<evidence type="ECO:0000313" key="11">
    <source>
        <dbReference type="Proteomes" id="UP000006591"/>
    </source>
</evidence>
<evidence type="ECO:0000256" key="6">
    <source>
        <dbReference type="ARBA" id="ARBA00023136"/>
    </source>
</evidence>
<sequence>MAPSSDSAAAAPLPATAMDPELLTAARRGDIRLLRDLLKMEDGPAMPAPTAASAALVVVDVVVDGTATPTRPSGAGAGGRQSLLEGVTSRGDSPLHVVAAASPHPRGGGDDDLLQCATAMYSKAKHLLVDRLNNDGDTPLHCAARAGNVRMVSHLISLAARGGGDDEKSHEAAAAATTRAVLRKQNGRKETVLHEAVRFAKEDMVEVLMSTDPELARIPDVGTSPMYLAVSLGRVEIAKLLHRKDGDLLSYSGPHGQNALHAAVLHGKEMTKMVLGWNKGMAKQADQFGHTPLHFSSSLKHSVMEMVFGSSFWFSFSWRMNGTTELLLEANESSAYHPDKNGSFPIHVAASMGRLEVIKILLSKCGISCADLRDKQGRTFLHVAVEKRRHNIVAFVCREPWLAPFLNMQDYDMNTPLHLAVAVGDLKIFANLMRNQQNAQRWIHRLLSLTSVEGSMSKRDDFQKDHIPVLDEEQESKKLTVSTQVLGIGSVLIVTMTFAVAFALPGGYRGSEHAHPGTPTLSGRYAFNAFVVSNTLAFICSGLATFSLMYSGIVSVDFSIRSRHFDASIILLRSSVRSVGAAFALGLYVVLAPVDEKTAVAVCVITSAALLYGSVEIVRFLAQAMALHLRLGCRVWIGLGTTMLANLLLEYWSFVMIFVLPLYLKF</sequence>
<dbReference type="InterPro" id="IPR026961">
    <property type="entry name" value="PGG_dom"/>
</dbReference>